<protein>
    <submittedName>
        <fullName evidence="2">Uncharacterized protein</fullName>
    </submittedName>
</protein>
<dbReference type="EMBL" id="AP027733">
    <property type="protein sequence ID" value="BDZ52796.1"/>
    <property type="molecule type" value="Genomic_DNA"/>
</dbReference>
<keyword evidence="2" id="KW-0614">Plasmid</keyword>
<evidence type="ECO:0000256" key="1">
    <source>
        <dbReference type="SAM" id="MobiDB-lite"/>
    </source>
</evidence>
<evidence type="ECO:0000313" key="3">
    <source>
        <dbReference type="Proteomes" id="UP001321486"/>
    </source>
</evidence>
<evidence type="ECO:0000313" key="2">
    <source>
        <dbReference type="EMBL" id="BDZ52796.1"/>
    </source>
</evidence>
<feature type="region of interest" description="Disordered" evidence="1">
    <location>
        <begin position="1"/>
        <end position="26"/>
    </location>
</feature>
<sequence length="88" mass="9294">MDTGSMDETTPPADGLKTFTADPSAEKHHIDAPCPMCGHQGMTVAPRLTAKPLGSYSLAGVQMKFSATSEMWITCDAGCGFEEKGKRG</sequence>
<dbReference type="Proteomes" id="UP001321486">
    <property type="component" value="Plasmid pNBRC108728a"/>
</dbReference>
<proteinExistence type="predicted"/>
<gene>
    <name evidence="2" type="ORF">GCM10025867_50370</name>
</gene>
<accession>A0ABN6Y6J4</accession>
<organism evidence="2 3">
    <name type="scientific">Frondihabitans sucicola</name>
    <dbReference type="NCBI Taxonomy" id="1268041"/>
    <lineage>
        <taxon>Bacteria</taxon>
        <taxon>Bacillati</taxon>
        <taxon>Actinomycetota</taxon>
        <taxon>Actinomycetes</taxon>
        <taxon>Micrococcales</taxon>
        <taxon>Microbacteriaceae</taxon>
        <taxon>Frondihabitans</taxon>
    </lineage>
</organism>
<keyword evidence="3" id="KW-1185">Reference proteome</keyword>
<name>A0ABN6Y6J4_9MICO</name>
<geneLocation type="plasmid" evidence="2 3">
    <name>pNBRC108728a</name>
</geneLocation>
<reference evidence="3" key="1">
    <citation type="journal article" date="2019" name="Int. J. Syst. Evol. Microbiol.">
        <title>The Global Catalogue of Microorganisms (GCM) 10K type strain sequencing project: providing services to taxonomists for standard genome sequencing and annotation.</title>
        <authorList>
            <consortium name="The Broad Institute Genomics Platform"/>
            <consortium name="The Broad Institute Genome Sequencing Center for Infectious Disease"/>
            <person name="Wu L."/>
            <person name="Ma J."/>
        </authorList>
    </citation>
    <scope>NUCLEOTIDE SEQUENCE [LARGE SCALE GENOMIC DNA]</scope>
    <source>
        <strain evidence="3">NBRC 108728</strain>
    </source>
</reference>